<accession>A0A8S4HL80</accession>
<reference evidence="3" key="1">
    <citation type="submission" date="2021-09" db="EMBL/GenBank/DDBJ databases">
        <authorList>
            <consortium name="Pathogen Informatics"/>
        </authorList>
    </citation>
    <scope>NUCLEOTIDE SEQUENCE</scope>
    <source>
        <strain evidence="3">PvW1</strain>
    </source>
</reference>
<protein>
    <submittedName>
        <fullName evidence="3">(malaria parasite P. vivax) hypothetical protein</fullName>
    </submittedName>
</protein>
<proteinExistence type="predicted"/>
<feature type="transmembrane region" description="Helical" evidence="2">
    <location>
        <begin position="652"/>
        <end position="670"/>
    </location>
</feature>
<evidence type="ECO:0000313" key="4">
    <source>
        <dbReference type="Proteomes" id="UP000779233"/>
    </source>
</evidence>
<dbReference type="AlphaFoldDB" id="A0A8S4HL80"/>
<dbReference type="InterPro" id="IPR008780">
    <property type="entry name" value="Plasmodium_Vir"/>
</dbReference>
<name>A0A8S4HL80_PLAVI</name>
<keyword evidence="2" id="KW-1133">Transmembrane helix</keyword>
<organism evidence="3 4">
    <name type="scientific">Plasmodium vivax</name>
    <name type="common">malaria parasite P. vivax</name>
    <dbReference type="NCBI Taxonomy" id="5855"/>
    <lineage>
        <taxon>Eukaryota</taxon>
        <taxon>Sar</taxon>
        <taxon>Alveolata</taxon>
        <taxon>Apicomplexa</taxon>
        <taxon>Aconoidasida</taxon>
        <taxon>Haemosporida</taxon>
        <taxon>Plasmodiidae</taxon>
        <taxon>Plasmodium</taxon>
        <taxon>Plasmodium (Plasmodium)</taxon>
    </lineage>
</organism>
<evidence type="ECO:0000256" key="2">
    <source>
        <dbReference type="SAM" id="Phobius"/>
    </source>
</evidence>
<dbReference type="Pfam" id="PF05795">
    <property type="entry name" value="Plasmodium_Vir"/>
    <property type="match status" value="2"/>
</dbReference>
<evidence type="ECO:0000313" key="3">
    <source>
        <dbReference type="EMBL" id="CAG9484324.1"/>
    </source>
</evidence>
<feature type="coiled-coil region" evidence="1">
    <location>
        <begin position="306"/>
        <end position="333"/>
    </location>
</feature>
<keyword evidence="2" id="KW-0472">Membrane</keyword>
<evidence type="ECO:0000256" key="1">
    <source>
        <dbReference type="SAM" id="Coils"/>
    </source>
</evidence>
<sequence length="729" mass="86433">MEENVLNSAHELFKREFSDNSELYKFYDKLNDNLVDNIDKRQGICYADEKDSEIMKLCFSLDNIIKKWNSVCLESERKYCTCCDYLSYWLYDKIIEKDFHIHNITWIYDKFESLLTASDIRKNETNKINKIYDINALKKKRLLLNFLLHYDRIKKKLQETSNENKRKYCNYIYYIFELYKEIETTQSGLYDKEKELFKKIFNRDKNDELDSLNKKCPGKCLDLFFKPESKHFCHLKEHKKADRYMPRILAITETFNISDKIKELKGKKADAFKELPSNKIYDELNKEIENTGTSSTSRCDNLDFKSDNVKSLCKKIERNLKDLSTNNKLKNERHNDRCLYFNYWVHDELRKMFNGETKDEYNNKTDIDKLYAGWYHISDGLMKGDVNENYEKIKSKYSTNNNNTSQGTANNQNSSGNNVHPISHNFYSVKDFSKHKGCFYNLDCTFYDCDDMKALYDYFKNHDTIENKISTENKSQCNIYQEYVSYIVPIYDKYKDDCCNYGFCDYFNCNDKYDPNELLYKLKNCSEGKDIKSVKPAQAKSEENEFYTRINKRKERFWISAFDENITGYRYFRCYKKQNSTDTNMPNVASCYVAKTPNKEAFEDVFGGEKAERRMGSNVSFSGRTISEESNTYTSLIPEDTCDTLFCDTSRMGLLGVLIIGTILLFFIYYKFTPLGQWLGNIIFRKKKVKQNFYEEVRNPSPKHDTKRGNKNMTKKRIRIAYDAQGGNR</sequence>
<gene>
    <name evidence="3" type="ORF">PVW1_020025000</name>
</gene>
<dbReference type="VEuPathDB" id="PlasmoDB:PVPAM_020025200"/>
<dbReference type="OrthoDB" id="387426at2759"/>
<keyword evidence="1" id="KW-0175">Coiled coil</keyword>
<dbReference type="Proteomes" id="UP000779233">
    <property type="component" value="Unassembled WGS sequence"/>
</dbReference>
<dbReference type="EMBL" id="CAJZCX010000015">
    <property type="protein sequence ID" value="CAG9484324.1"/>
    <property type="molecule type" value="Genomic_DNA"/>
</dbReference>
<keyword evidence="2" id="KW-0812">Transmembrane</keyword>
<comment type="caution">
    <text evidence="3">The sequence shown here is derived from an EMBL/GenBank/DDBJ whole genome shotgun (WGS) entry which is preliminary data.</text>
</comment>